<accession>A0ABV7CKL7</accession>
<dbReference type="RefSeq" id="WP_377124212.1">
    <property type="nucleotide sequence ID" value="NZ_JBHRSD010000017.1"/>
</dbReference>
<feature type="chain" id="PRO_5047027591" evidence="1">
    <location>
        <begin position="23"/>
        <end position="184"/>
    </location>
</feature>
<keyword evidence="1" id="KW-0732">Signal</keyword>
<keyword evidence="3" id="KW-1185">Reference proteome</keyword>
<comment type="caution">
    <text evidence="2">The sequence shown here is derived from an EMBL/GenBank/DDBJ whole genome shotgun (WGS) entry which is preliminary data.</text>
</comment>
<dbReference type="EMBL" id="JBHRSD010000017">
    <property type="protein sequence ID" value="MFC3033091.1"/>
    <property type="molecule type" value="Genomic_DNA"/>
</dbReference>
<reference evidence="3" key="1">
    <citation type="journal article" date="2019" name="Int. J. Syst. Evol. Microbiol.">
        <title>The Global Catalogue of Microorganisms (GCM) 10K type strain sequencing project: providing services to taxonomists for standard genome sequencing and annotation.</title>
        <authorList>
            <consortium name="The Broad Institute Genomics Platform"/>
            <consortium name="The Broad Institute Genome Sequencing Center for Infectious Disease"/>
            <person name="Wu L."/>
            <person name="Ma J."/>
        </authorList>
    </citation>
    <scope>NUCLEOTIDE SEQUENCE [LARGE SCALE GENOMIC DNA]</scope>
    <source>
        <strain evidence="3">KCTC 42730</strain>
    </source>
</reference>
<evidence type="ECO:0000256" key="1">
    <source>
        <dbReference type="SAM" id="SignalP"/>
    </source>
</evidence>
<sequence>MRELIKALLIAASVFYSGFTAAEYCDLSLSFETEPKYSSQIVDVHEGKKLKLKRWVAIQTIAASSARRATNVTCQTIDGVVYSGGTEEWKQFIESAAKGLSQANAKDIRFTLIGSDEALYHGKLEHLEYRFDAVIGDHEQVIKNITLIERDRNEVITVSVSGSKLVEEEIISEYQRVIELFSRH</sequence>
<feature type="signal peptide" evidence="1">
    <location>
        <begin position="1"/>
        <end position="22"/>
    </location>
</feature>
<gene>
    <name evidence="2" type="ORF">ACFOEE_11210</name>
</gene>
<proteinExistence type="predicted"/>
<name>A0ABV7CKL7_9GAMM</name>
<evidence type="ECO:0000313" key="3">
    <source>
        <dbReference type="Proteomes" id="UP001595453"/>
    </source>
</evidence>
<organism evidence="2 3">
    <name type="scientific">Pseudoalteromonas fenneropenaei</name>
    <dbReference type="NCBI Taxonomy" id="1737459"/>
    <lineage>
        <taxon>Bacteria</taxon>
        <taxon>Pseudomonadati</taxon>
        <taxon>Pseudomonadota</taxon>
        <taxon>Gammaproteobacteria</taxon>
        <taxon>Alteromonadales</taxon>
        <taxon>Pseudoalteromonadaceae</taxon>
        <taxon>Pseudoalteromonas</taxon>
    </lineage>
</organism>
<dbReference type="Proteomes" id="UP001595453">
    <property type="component" value="Unassembled WGS sequence"/>
</dbReference>
<protein>
    <submittedName>
        <fullName evidence="2">Uncharacterized protein</fullName>
    </submittedName>
</protein>
<evidence type="ECO:0000313" key="2">
    <source>
        <dbReference type="EMBL" id="MFC3033091.1"/>
    </source>
</evidence>